<protein>
    <recommendedName>
        <fullName evidence="7">Cysteine synthase B</fullName>
        <ecNumber evidence="4">2.5.1.47</ecNumber>
    </recommendedName>
    <alternativeName>
        <fullName evidence="8">O-acetylserine (thiol)-lyase B</fullName>
    </alternativeName>
    <alternativeName>
        <fullName evidence="9">O-acetylserine sulfhydrylase B</fullName>
    </alternativeName>
</protein>
<organism evidence="11 12">
    <name type="scientific">Pleionea mediterranea</name>
    <dbReference type="NCBI Taxonomy" id="523701"/>
    <lineage>
        <taxon>Bacteria</taxon>
        <taxon>Pseudomonadati</taxon>
        <taxon>Pseudomonadota</taxon>
        <taxon>Gammaproteobacteria</taxon>
        <taxon>Oceanospirillales</taxon>
        <taxon>Pleioneaceae</taxon>
        <taxon>Pleionea</taxon>
    </lineage>
</organism>
<accession>A0A316FK63</accession>
<dbReference type="FunFam" id="3.40.50.1100:FF:000118">
    <property type="entry name" value="Related to CYS4-cystathionine beta-synthase"/>
    <property type="match status" value="1"/>
</dbReference>
<dbReference type="AlphaFoldDB" id="A0A316FK63"/>
<evidence type="ECO:0000256" key="7">
    <source>
        <dbReference type="ARBA" id="ARBA00072081"/>
    </source>
</evidence>
<keyword evidence="5" id="KW-0663">Pyridoxal phosphate</keyword>
<evidence type="ECO:0000313" key="11">
    <source>
        <dbReference type="EMBL" id="PWK49298.1"/>
    </source>
</evidence>
<dbReference type="NCBIfam" id="NF007989">
    <property type="entry name" value="PRK10717.1"/>
    <property type="match status" value="1"/>
</dbReference>
<comment type="cofactor">
    <cofactor evidence="1">
        <name>pyridoxal 5'-phosphate</name>
        <dbReference type="ChEBI" id="CHEBI:597326"/>
    </cofactor>
</comment>
<name>A0A316FK63_9GAMM</name>
<comment type="catalytic activity">
    <reaction evidence="6">
        <text>O-acetyl-L-serine + hydrogen sulfide = L-cysteine + acetate</text>
        <dbReference type="Rhea" id="RHEA:14829"/>
        <dbReference type="ChEBI" id="CHEBI:29919"/>
        <dbReference type="ChEBI" id="CHEBI:30089"/>
        <dbReference type="ChEBI" id="CHEBI:35235"/>
        <dbReference type="ChEBI" id="CHEBI:58340"/>
        <dbReference type="EC" id="2.5.1.47"/>
    </reaction>
</comment>
<evidence type="ECO:0000256" key="5">
    <source>
        <dbReference type="ARBA" id="ARBA00022898"/>
    </source>
</evidence>
<dbReference type="EC" id="2.5.1.47" evidence="4"/>
<evidence type="ECO:0000259" key="10">
    <source>
        <dbReference type="Pfam" id="PF00291"/>
    </source>
</evidence>
<dbReference type="GO" id="GO:0004124">
    <property type="term" value="F:cysteine synthase activity"/>
    <property type="evidence" value="ECO:0007669"/>
    <property type="project" value="UniProtKB-EC"/>
</dbReference>
<sequence>MTVYQNTLEMIGNTPMVKVNHLDTGCCDLYVKLELQNPGNSIKDRIALSMINEAEKQGAIKPGDTLVEATAGNTGLGLALVAAQKGYKLLIVMPDKMSMEKEYNVRAMGAKVIRTRSDVMKGHPEYYQEVAARIAEEEGGFFINQFSNEANWKAHYQTTGPEIWRDLNGKVDAFVCGVGSGGTLTGVGRYLKEQRQNVEMVLADPDGSILTHYHKTGEMIEAGSWVVEGIGEDFIPDICDMSLVDKAYSVSDKEALGAARELLLKEGIMSGSSSGTLLGAALKYCREQTSPKTVVTLACDTGNRYLSKMYNDDWMQQNDYL</sequence>
<dbReference type="Proteomes" id="UP000245790">
    <property type="component" value="Unassembled WGS sequence"/>
</dbReference>
<comment type="caution">
    <text evidence="11">The sequence shown here is derived from an EMBL/GenBank/DDBJ whole genome shotgun (WGS) entry which is preliminary data.</text>
</comment>
<comment type="similarity">
    <text evidence="3">Belongs to the cysteine synthase/cystathionine beta-synthase family.</text>
</comment>
<evidence type="ECO:0000256" key="2">
    <source>
        <dbReference type="ARBA" id="ARBA00004962"/>
    </source>
</evidence>
<evidence type="ECO:0000256" key="3">
    <source>
        <dbReference type="ARBA" id="ARBA00007103"/>
    </source>
</evidence>
<dbReference type="OrthoDB" id="9805733at2"/>
<dbReference type="InterPro" id="IPR050214">
    <property type="entry name" value="Cys_Synth/Cystath_Beta-Synth"/>
</dbReference>
<dbReference type="EMBL" id="QGGU01000008">
    <property type="protein sequence ID" value="PWK49298.1"/>
    <property type="molecule type" value="Genomic_DNA"/>
</dbReference>
<evidence type="ECO:0000256" key="8">
    <source>
        <dbReference type="ARBA" id="ARBA00078257"/>
    </source>
</evidence>
<reference evidence="11 12" key="1">
    <citation type="submission" date="2018-05" db="EMBL/GenBank/DDBJ databases">
        <title>Genomic Encyclopedia of Type Strains, Phase IV (KMG-IV): sequencing the most valuable type-strain genomes for metagenomic binning, comparative biology and taxonomic classification.</title>
        <authorList>
            <person name="Goeker M."/>
        </authorList>
    </citation>
    <scope>NUCLEOTIDE SEQUENCE [LARGE SCALE GENOMIC DNA]</scope>
    <source>
        <strain evidence="11 12">DSM 25350</strain>
    </source>
</reference>
<dbReference type="SUPFAM" id="SSF53686">
    <property type="entry name" value="Tryptophan synthase beta subunit-like PLP-dependent enzymes"/>
    <property type="match status" value="1"/>
</dbReference>
<evidence type="ECO:0000256" key="1">
    <source>
        <dbReference type="ARBA" id="ARBA00001933"/>
    </source>
</evidence>
<dbReference type="CDD" id="cd01561">
    <property type="entry name" value="CBS_like"/>
    <property type="match status" value="1"/>
</dbReference>
<dbReference type="InterPro" id="IPR036052">
    <property type="entry name" value="TrpB-like_PALP_sf"/>
</dbReference>
<evidence type="ECO:0000256" key="4">
    <source>
        <dbReference type="ARBA" id="ARBA00012681"/>
    </source>
</evidence>
<evidence type="ECO:0000256" key="6">
    <source>
        <dbReference type="ARBA" id="ARBA00047931"/>
    </source>
</evidence>
<gene>
    <name evidence="11" type="ORF">C8D97_108208</name>
</gene>
<dbReference type="InterPro" id="IPR001216">
    <property type="entry name" value="P-phosphate_BS"/>
</dbReference>
<dbReference type="InterPro" id="IPR001926">
    <property type="entry name" value="TrpB-like_PALP"/>
</dbReference>
<evidence type="ECO:0000313" key="12">
    <source>
        <dbReference type="Proteomes" id="UP000245790"/>
    </source>
</evidence>
<dbReference type="GO" id="GO:0006535">
    <property type="term" value="P:cysteine biosynthetic process from serine"/>
    <property type="evidence" value="ECO:0007669"/>
    <property type="project" value="InterPro"/>
</dbReference>
<dbReference type="PANTHER" id="PTHR10314">
    <property type="entry name" value="CYSTATHIONINE BETA-SYNTHASE"/>
    <property type="match status" value="1"/>
</dbReference>
<evidence type="ECO:0000256" key="9">
    <source>
        <dbReference type="ARBA" id="ARBA00079153"/>
    </source>
</evidence>
<comment type="pathway">
    <text evidence="2">Amino-acid biosynthesis; L-cysteine biosynthesis; L-cysteine from L-serine: step 2/2.</text>
</comment>
<dbReference type="Gene3D" id="3.40.50.1100">
    <property type="match status" value="2"/>
</dbReference>
<dbReference type="Pfam" id="PF00291">
    <property type="entry name" value="PALP"/>
    <property type="match status" value="1"/>
</dbReference>
<feature type="domain" description="Tryptophan synthase beta chain-like PALP" evidence="10">
    <location>
        <begin position="10"/>
        <end position="300"/>
    </location>
</feature>
<dbReference type="RefSeq" id="WP_109764089.1">
    <property type="nucleotide sequence ID" value="NZ_QGGU01000008.1"/>
</dbReference>
<keyword evidence="12" id="KW-1185">Reference proteome</keyword>
<dbReference type="PROSITE" id="PS00901">
    <property type="entry name" value="CYS_SYNTHASE"/>
    <property type="match status" value="1"/>
</dbReference>
<dbReference type="FunFam" id="3.40.50.1100:FF:000003">
    <property type="entry name" value="Cystathionine beta-synthase"/>
    <property type="match status" value="1"/>
</dbReference>
<proteinExistence type="inferred from homology"/>